<keyword evidence="3" id="KW-1185">Reference proteome</keyword>
<sequence length="859" mass="95765">MDGLKPSVKEVTAKERKENSNRRLQARLADYLQKWQDGGEDGGFTAADHFRGQIHSDRCVPFCCSGALCPTRRMPRHNADCSSTGGCDELCGIRQALARPTDSPALYYPRPGPLSQCVDFINVWALAQVHLAALAREQPQRLAYIGSLSEADEVLSLLSLHFKVPVLSPDLDFAVSGYGQMNVFYLFQQQFQLKEAHGKATFERDPDDPTGWSNKTLLRTRLKNHLEVKYPNQLAWLPLILGCDFGPPDGRVWDLVKGLFLEDDHQVRLHFEQAARCFPALFDPWTEEGKDFDTNWRERMRPYRLSIENLRFILKHLPNPTHLMGFMHKPVQSGGKLDPSVFQVLMRNRSHMDRLSNRLHQCNGPGVLMLLRDSMHSRLGPDVPFSANRNGILLCLGLYNVGVHQMGTYAQKNYLNALEEYLRKCPVDGDAPWCIMSDEAPPPVTRHWATKPRDHGTRSKTGSGRLPDQGQALPQGQHPPKACHMRWRANAVARPEEGPDSAAGPGPAPSARCQCIHAPYLVQPLLQGFPHLRLFVQAFYMAFPRETPKQSPAMLPIFRRSLNSLGGKQETSMPPLPQYDILKGGGTVWDWTRQARLLLYFLLSRGPEGVYNGSKLCRMDEHQWPAASVAKACQGNAHEVETKSYHLGKHLEGELDAVLQMVDSILKTERAGGLDRLLLAGVLLSTKWARDVSANFDKRLLCEMIDLCSSDHRARSRIVQNLELPGPVRRHALAILGESPCLASCKLQEAAGNVILHCLGVMVHRALGDVEHARAEGGLPSPTQLTAFSLKLAALCSWLDLYSVLSGRQLSLLMQACASSAGRHAFPHSQSPPRREGQLPLTQSEVANALLDVLRQTSL</sequence>
<dbReference type="AlphaFoldDB" id="A0A058Z3A4"/>
<name>A0A058Z3A4_FONAL</name>
<accession>A0A058Z3A4</accession>
<organism evidence="2">
    <name type="scientific">Fonticula alba</name>
    <name type="common">Slime mold</name>
    <dbReference type="NCBI Taxonomy" id="691883"/>
    <lineage>
        <taxon>Eukaryota</taxon>
        <taxon>Rotosphaerida</taxon>
        <taxon>Fonticulaceae</taxon>
        <taxon>Fonticula</taxon>
    </lineage>
</organism>
<evidence type="ECO:0000313" key="2">
    <source>
        <dbReference type="EMBL" id="KCV67962.1"/>
    </source>
</evidence>
<protein>
    <submittedName>
        <fullName evidence="2">Uncharacterized protein</fullName>
    </submittedName>
</protein>
<feature type="region of interest" description="Disordered" evidence="1">
    <location>
        <begin position="444"/>
        <end position="481"/>
    </location>
</feature>
<feature type="compositionally biased region" description="Basic and acidic residues" evidence="1">
    <location>
        <begin position="7"/>
        <end position="21"/>
    </location>
</feature>
<feature type="region of interest" description="Disordered" evidence="1">
    <location>
        <begin position="1"/>
        <end position="22"/>
    </location>
</feature>
<dbReference type="EMBL" id="KB932211">
    <property type="protein sequence ID" value="KCV67962.1"/>
    <property type="molecule type" value="Genomic_DNA"/>
</dbReference>
<evidence type="ECO:0000256" key="1">
    <source>
        <dbReference type="SAM" id="MobiDB-lite"/>
    </source>
</evidence>
<dbReference type="OrthoDB" id="25987at2759"/>
<evidence type="ECO:0000313" key="3">
    <source>
        <dbReference type="Proteomes" id="UP000030693"/>
    </source>
</evidence>
<gene>
    <name evidence="2" type="ORF">H696_05420</name>
</gene>
<dbReference type="RefSeq" id="XP_009497529.1">
    <property type="nucleotide sequence ID" value="XM_009499254.1"/>
</dbReference>
<dbReference type="GeneID" id="20530145"/>
<proteinExistence type="predicted"/>
<reference evidence="2" key="1">
    <citation type="submission" date="2013-04" db="EMBL/GenBank/DDBJ databases">
        <title>The Genome Sequence of Fonticula alba ATCC 38817.</title>
        <authorList>
            <consortium name="The Broad Institute Genomics Platform"/>
            <person name="Russ C."/>
            <person name="Cuomo C."/>
            <person name="Burger G."/>
            <person name="Gray M.W."/>
            <person name="Holland P.W.H."/>
            <person name="King N."/>
            <person name="Lang F.B.F."/>
            <person name="Roger A.J."/>
            <person name="Ruiz-Trillo I."/>
            <person name="Brown M."/>
            <person name="Walker B."/>
            <person name="Young S."/>
            <person name="Zeng Q."/>
            <person name="Gargeya S."/>
            <person name="Fitzgerald M."/>
            <person name="Haas B."/>
            <person name="Abouelleil A."/>
            <person name="Allen A.W."/>
            <person name="Alvarado L."/>
            <person name="Arachchi H.M."/>
            <person name="Berlin A.M."/>
            <person name="Chapman S.B."/>
            <person name="Gainer-Dewar J."/>
            <person name="Goldberg J."/>
            <person name="Griggs A."/>
            <person name="Gujja S."/>
            <person name="Hansen M."/>
            <person name="Howarth C."/>
            <person name="Imamovic A."/>
            <person name="Ireland A."/>
            <person name="Larimer J."/>
            <person name="McCowan C."/>
            <person name="Murphy C."/>
            <person name="Pearson M."/>
            <person name="Poon T.W."/>
            <person name="Priest M."/>
            <person name="Roberts A."/>
            <person name="Saif S."/>
            <person name="Shea T."/>
            <person name="Sisk P."/>
            <person name="Sykes S."/>
            <person name="Wortman J."/>
            <person name="Nusbaum C."/>
            <person name="Birren B."/>
        </authorList>
    </citation>
    <scope>NUCLEOTIDE SEQUENCE [LARGE SCALE GENOMIC DNA]</scope>
    <source>
        <strain evidence="2">ATCC 38817</strain>
    </source>
</reference>
<dbReference type="Proteomes" id="UP000030693">
    <property type="component" value="Unassembled WGS sequence"/>
</dbReference>